<name>A0A0F9W5Z3_9ZZZZ</name>
<dbReference type="EMBL" id="LAZR01000220">
    <property type="protein sequence ID" value="KKN81101.1"/>
    <property type="molecule type" value="Genomic_DNA"/>
</dbReference>
<comment type="caution">
    <text evidence="1">The sequence shown here is derived from an EMBL/GenBank/DDBJ whole genome shotgun (WGS) entry which is preliminary data.</text>
</comment>
<reference evidence="1" key="1">
    <citation type="journal article" date="2015" name="Nature">
        <title>Complex archaea that bridge the gap between prokaryotes and eukaryotes.</title>
        <authorList>
            <person name="Spang A."/>
            <person name="Saw J.H."/>
            <person name="Jorgensen S.L."/>
            <person name="Zaremba-Niedzwiedzka K."/>
            <person name="Martijn J."/>
            <person name="Lind A.E."/>
            <person name="van Eijk R."/>
            <person name="Schleper C."/>
            <person name="Guy L."/>
            <person name="Ettema T.J."/>
        </authorList>
    </citation>
    <scope>NUCLEOTIDE SEQUENCE</scope>
</reference>
<organism evidence="1">
    <name type="scientific">marine sediment metagenome</name>
    <dbReference type="NCBI Taxonomy" id="412755"/>
    <lineage>
        <taxon>unclassified sequences</taxon>
        <taxon>metagenomes</taxon>
        <taxon>ecological metagenomes</taxon>
    </lineage>
</organism>
<evidence type="ECO:0008006" key="2">
    <source>
        <dbReference type="Google" id="ProtNLM"/>
    </source>
</evidence>
<proteinExistence type="predicted"/>
<evidence type="ECO:0000313" key="1">
    <source>
        <dbReference type="EMBL" id="KKN81101.1"/>
    </source>
</evidence>
<sequence>MTRRQLQKRARDIIGLHLAMCGLSWKCLRIFVREGLSTDRGACWAAVRVLRGATFTLYLDSELLNGEGPPLDSLIGHEVGHIVLNGCQLKYGAEERACDVIGRILARTK</sequence>
<gene>
    <name evidence="1" type="ORF">LCGC14_0323200</name>
</gene>
<accession>A0A0F9W5Z3</accession>
<protein>
    <recommendedName>
        <fullName evidence="2">Peptidase M48 domain-containing protein</fullName>
    </recommendedName>
</protein>
<dbReference type="AlphaFoldDB" id="A0A0F9W5Z3"/>